<dbReference type="Pfam" id="PF00072">
    <property type="entry name" value="Response_reg"/>
    <property type="match status" value="1"/>
</dbReference>
<dbReference type="SUPFAM" id="SSF52172">
    <property type="entry name" value="CheY-like"/>
    <property type="match status" value="1"/>
</dbReference>
<dbReference type="EMBL" id="FZOT01000002">
    <property type="protein sequence ID" value="SNS34368.1"/>
    <property type="molecule type" value="Genomic_DNA"/>
</dbReference>
<sequence>MSSDEVMPLEAGVPSVMLVEDNPDDVLLTRRAVRKAGLRISLSVVGDGDDAVAYLEGSGAYADRGTFPLPALILLDLKLPKRSGLDVLQWIRARQALATTPVIVLTSSTEEEDIEQAYRRGANSYLQKPVAFGELARMLVVLGSYWIDTNLTAPRSAAGY</sequence>
<proteinExistence type="predicted"/>
<feature type="modified residue" description="4-aspartylphosphate" evidence="1">
    <location>
        <position position="76"/>
    </location>
</feature>
<evidence type="ECO:0000259" key="2">
    <source>
        <dbReference type="PROSITE" id="PS50110"/>
    </source>
</evidence>
<name>A0A239DR38_9BURK</name>
<evidence type="ECO:0000313" key="3">
    <source>
        <dbReference type="EMBL" id="SNS34368.1"/>
    </source>
</evidence>
<reference evidence="3 4" key="1">
    <citation type="submission" date="2017-06" db="EMBL/GenBank/DDBJ databases">
        <authorList>
            <person name="Kim H.J."/>
            <person name="Triplett B.A."/>
        </authorList>
    </citation>
    <scope>NUCLEOTIDE SEQUENCE [LARGE SCALE GENOMIC DNA]</scope>
    <source>
        <strain evidence="3 4">U15</strain>
    </source>
</reference>
<dbReference type="PANTHER" id="PTHR44520">
    <property type="entry name" value="RESPONSE REGULATOR RCP1-RELATED"/>
    <property type="match status" value="1"/>
</dbReference>
<evidence type="ECO:0000313" key="4">
    <source>
        <dbReference type="Proteomes" id="UP000198284"/>
    </source>
</evidence>
<dbReference type="RefSeq" id="WP_089398157.1">
    <property type="nucleotide sequence ID" value="NZ_FZOT01000002.1"/>
</dbReference>
<dbReference type="PROSITE" id="PS50110">
    <property type="entry name" value="RESPONSE_REGULATORY"/>
    <property type="match status" value="1"/>
</dbReference>
<dbReference type="Gene3D" id="3.40.50.2300">
    <property type="match status" value="1"/>
</dbReference>
<dbReference type="CDD" id="cd17557">
    <property type="entry name" value="REC_Rcp-like"/>
    <property type="match status" value="1"/>
</dbReference>
<protein>
    <submittedName>
        <fullName evidence="3">Response regulator receiver domain-containing protein</fullName>
    </submittedName>
</protein>
<feature type="domain" description="Response regulatory" evidence="2">
    <location>
        <begin position="15"/>
        <end position="143"/>
    </location>
</feature>
<dbReference type="PANTHER" id="PTHR44520:SF1">
    <property type="entry name" value="TWO-COMPONENT SYSTEM REGULATORY PROTEIN"/>
    <property type="match status" value="1"/>
</dbReference>
<evidence type="ECO:0000256" key="1">
    <source>
        <dbReference type="PROSITE-ProRule" id="PRU00169"/>
    </source>
</evidence>
<dbReference type="SMART" id="SM00448">
    <property type="entry name" value="REC"/>
    <property type="match status" value="1"/>
</dbReference>
<dbReference type="InterPro" id="IPR001789">
    <property type="entry name" value="Sig_transdc_resp-reg_receiver"/>
</dbReference>
<dbReference type="GO" id="GO:0000160">
    <property type="term" value="P:phosphorelay signal transduction system"/>
    <property type="evidence" value="ECO:0007669"/>
    <property type="project" value="InterPro"/>
</dbReference>
<dbReference type="OrthoDB" id="9793549at2"/>
<dbReference type="InterPro" id="IPR052893">
    <property type="entry name" value="TCS_response_regulator"/>
</dbReference>
<keyword evidence="1" id="KW-0597">Phosphoprotein</keyword>
<organism evidence="3 4">
    <name type="scientific">Noviherbaspirillum humi</name>
    <dbReference type="NCBI Taxonomy" id="1688639"/>
    <lineage>
        <taxon>Bacteria</taxon>
        <taxon>Pseudomonadati</taxon>
        <taxon>Pseudomonadota</taxon>
        <taxon>Betaproteobacteria</taxon>
        <taxon>Burkholderiales</taxon>
        <taxon>Oxalobacteraceae</taxon>
        <taxon>Noviherbaspirillum</taxon>
    </lineage>
</organism>
<dbReference type="Proteomes" id="UP000198284">
    <property type="component" value="Unassembled WGS sequence"/>
</dbReference>
<accession>A0A239DR38</accession>
<keyword evidence="4" id="KW-1185">Reference proteome</keyword>
<gene>
    <name evidence="3" type="ORF">SAMN06265795_102304</name>
</gene>
<dbReference type="AlphaFoldDB" id="A0A239DR38"/>
<dbReference type="InterPro" id="IPR011006">
    <property type="entry name" value="CheY-like_superfamily"/>
</dbReference>